<reference evidence="1 2" key="1">
    <citation type="submission" date="2019-09" db="EMBL/GenBank/DDBJ databases">
        <title>Isolation of a novel species in the genus Cupriavidus from patients with sepsis using whole genome sequencing.</title>
        <authorList>
            <person name="Kweon O.J."/>
            <person name="Lee M.-K."/>
        </authorList>
    </citation>
    <scope>NUCLEOTIDE SEQUENCE [LARGE SCALE GENOMIC DNA]</scope>
    <source>
        <strain evidence="1 2">MKL-01</strain>
    </source>
</reference>
<dbReference type="PANTHER" id="PTHR35802:SF1">
    <property type="entry name" value="PROTEASE SYNTHASE AND SPORULATION PROTEIN PAI 2"/>
    <property type="match status" value="1"/>
</dbReference>
<keyword evidence="2" id="KW-1185">Reference proteome</keyword>
<name>A0A5M8AJ23_9BURK</name>
<dbReference type="InterPro" id="IPR012349">
    <property type="entry name" value="Split_barrel_FMN-bd"/>
</dbReference>
<gene>
    <name evidence="1" type="ORF">F1599_16690</name>
</gene>
<dbReference type="Pfam" id="PF04299">
    <property type="entry name" value="FMN_bind_2"/>
    <property type="match status" value="1"/>
</dbReference>
<dbReference type="RefSeq" id="WP_150083811.1">
    <property type="nucleotide sequence ID" value="NZ_VWRN01000045.1"/>
</dbReference>
<dbReference type="PANTHER" id="PTHR35802">
    <property type="entry name" value="PROTEASE SYNTHASE AND SPORULATION PROTEIN PAI 2"/>
    <property type="match status" value="1"/>
</dbReference>
<dbReference type="AlphaFoldDB" id="A0A5M8AJ23"/>
<proteinExistence type="predicted"/>
<organism evidence="1 2">
    <name type="scientific">Cupriavidus cauae</name>
    <dbReference type="NCBI Taxonomy" id="2608999"/>
    <lineage>
        <taxon>Bacteria</taxon>
        <taxon>Pseudomonadati</taxon>
        <taxon>Pseudomonadota</taxon>
        <taxon>Betaproteobacteria</taxon>
        <taxon>Burkholderiales</taxon>
        <taxon>Burkholderiaceae</taxon>
        <taxon>Cupriavidus</taxon>
    </lineage>
</organism>
<dbReference type="Gene3D" id="2.30.110.10">
    <property type="entry name" value="Electron Transport, Fmn-binding Protein, Chain A"/>
    <property type="match status" value="1"/>
</dbReference>
<dbReference type="InterPro" id="IPR007396">
    <property type="entry name" value="TR_PAI2-type"/>
</dbReference>
<dbReference type="SUPFAM" id="SSF50475">
    <property type="entry name" value="FMN-binding split barrel"/>
    <property type="match status" value="1"/>
</dbReference>
<comment type="caution">
    <text evidence="1">The sequence shown here is derived from an EMBL/GenBank/DDBJ whole genome shotgun (WGS) entry which is preliminary data.</text>
</comment>
<protein>
    <submittedName>
        <fullName evidence="1">FMN-binding negative transcriptional regulator</fullName>
    </submittedName>
</protein>
<evidence type="ECO:0000313" key="2">
    <source>
        <dbReference type="Proteomes" id="UP000324324"/>
    </source>
</evidence>
<dbReference type="EMBL" id="VWRN01000045">
    <property type="protein sequence ID" value="KAA6120804.1"/>
    <property type="molecule type" value="Genomic_DNA"/>
</dbReference>
<dbReference type="PIRSF" id="PIRSF010372">
    <property type="entry name" value="PaiB"/>
    <property type="match status" value="1"/>
</dbReference>
<sequence length="216" mass="24525">MYIPSHFEVQDVDALHRLMRQHPFAMLVTHGADGLDANHLPFELDLSAGRNGTLRAHVARANPVWQDVRNGDEVMVVFRAEDGYITPTWFPSKHETHKQVPTWNYRVVHAHGRITIRDEERYVRGVVARLTRAHEASRPQPWKMTDAPADYIDTMLKAIVGIEIDITRLVGKFKLSQNRKLRDKLGAAEALKQQGNVALGQAMLDAIAEPRDRDTP</sequence>
<accession>A0A5M8AJ23</accession>
<dbReference type="Proteomes" id="UP000324324">
    <property type="component" value="Unassembled WGS sequence"/>
</dbReference>
<evidence type="ECO:0000313" key="1">
    <source>
        <dbReference type="EMBL" id="KAA6120804.1"/>
    </source>
</evidence>